<dbReference type="Pfam" id="PF06609">
    <property type="entry name" value="TRI12"/>
    <property type="match status" value="1"/>
</dbReference>
<feature type="transmembrane region" description="Helical" evidence="6">
    <location>
        <begin position="324"/>
        <end position="343"/>
    </location>
</feature>
<evidence type="ECO:0000256" key="5">
    <source>
        <dbReference type="ARBA" id="ARBA00023136"/>
    </source>
</evidence>
<keyword evidence="2" id="KW-0813">Transport</keyword>
<keyword evidence="3 6" id="KW-0812">Transmembrane</keyword>
<evidence type="ECO:0000313" key="8">
    <source>
        <dbReference type="EMBL" id="CAK7231606.1"/>
    </source>
</evidence>
<keyword evidence="4 6" id="KW-1133">Transmembrane helix</keyword>
<evidence type="ECO:0000313" key="9">
    <source>
        <dbReference type="Proteomes" id="UP001642406"/>
    </source>
</evidence>
<dbReference type="PANTHER" id="PTHR23501:SF109">
    <property type="entry name" value="MAJOR FACILITATOR SUPERFAMILY (MFS) PROFILE DOMAIN-CONTAINING PROTEIN-RELATED"/>
    <property type="match status" value="1"/>
</dbReference>
<name>A0ABP0CKK0_9PEZI</name>
<feature type="transmembrane region" description="Helical" evidence="6">
    <location>
        <begin position="87"/>
        <end position="106"/>
    </location>
</feature>
<dbReference type="EMBL" id="CAWUHC010000096">
    <property type="protein sequence ID" value="CAK7231606.1"/>
    <property type="molecule type" value="Genomic_DNA"/>
</dbReference>
<sequence>MAIATADPYEVSPASKEHADVEVQEQRYENVDVVAPLTEDPNDGKLTKEIILAYLAICCQINAYIMTLLVPGAMLSSINADLGPDNNYTWITLCWPLGASVFVSIGGRLSDIFGRRHFMITGALISIAGTLVGANGKSIPMMIVSGALFGIGSGFQELCYACVQEIVPNRYRVMAVGGLDVSLALAFTSPVVAYAIAGHYPNVGWRGAYWYLFSFHTFAFIMLVLFYKPPDYETKHREDGKSRWQLLCELDYVGVLLFLAGGVLFLLGINFGGRTYPWKSAGCIAPIVVGVFCFIAVGFWCAYADLKYPLFPPKLFKRVREFDMVIVVCFVGGMLYYSMNVLWPRQSQAFFIAPTTPVVMKGVWAIIFSCGTWIAGLLTVFVCSRLHHEKWQLVAFTVVQTALIGSMASVGSNDETQAIVTVVITAATITPPQLLSFTMLSFGLEDQTDLGVAVGLAGTFRLFGGAVATAIYTAIYSNRQLQTLPGFMTEAINESGVTYSDALLAGLVKAAATNTVAAYEKVAGVTPQLAALAVNATKQSFVKGFSMVYLVAIAFGVLAIGAALCTVSTDRAKKNNQRAVIMMNEVDKYPASKAI</sequence>
<keyword evidence="5 6" id="KW-0472">Membrane</keyword>
<dbReference type="InterPro" id="IPR036259">
    <property type="entry name" value="MFS_trans_sf"/>
</dbReference>
<accession>A0ABP0CKK0</accession>
<evidence type="ECO:0000256" key="3">
    <source>
        <dbReference type="ARBA" id="ARBA00022692"/>
    </source>
</evidence>
<dbReference type="InterPro" id="IPR005829">
    <property type="entry name" value="Sugar_transporter_CS"/>
</dbReference>
<dbReference type="PROSITE" id="PS50850">
    <property type="entry name" value="MFS"/>
    <property type="match status" value="1"/>
</dbReference>
<feature type="transmembrane region" description="Helical" evidence="6">
    <location>
        <begin position="208"/>
        <end position="227"/>
    </location>
</feature>
<feature type="transmembrane region" description="Helical" evidence="6">
    <location>
        <begin position="452"/>
        <end position="475"/>
    </location>
</feature>
<evidence type="ECO:0000256" key="2">
    <source>
        <dbReference type="ARBA" id="ARBA00022448"/>
    </source>
</evidence>
<feature type="transmembrane region" description="Helical" evidence="6">
    <location>
        <begin position="142"/>
        <end position="163"/>
    </location>
</feature>
<organism evidence="8 9">
    <name type="scientific">Sporothrix bragantina</name>
    <dbReference type="NCBI Taxonomy" id="671064"/>
    <lineage>
        <taxon>Eukaryota</taxon>
        <taxon>Fungi</taxon>
        <taxon>Dikarya</taxon>
        <taxon>Ascomycota</taxon>
        <taxon>Pezizomycotina</taxon>
        <taxon>Sordariomycetes</taxon>
        <taxon>Sordariomycetidae</taxon>
        <taxon>Ophiostomatales</taxon>
        <taxon>Ophiostomataceae</taxon>
        <taxon>Sporothrix</taxon>
    </lineage>
</organism>
<feature type="transmembrane region" description="Helical" evidence="6">
    <location>
        <begin position="363"/>
        <end position="381"/>
    </location>
</feature>
<dbReference type="PANTHER" id="PTHR23501">
    <property type="entry name" value="MAJOR FACILITATOR SUPERFAMILY"/>
    <property type="match status" value="1"/>
</dbReference>
<feature type="transmembrane region" description="Helical" evidence="6">
    <location>
        <begin position="175"/>
        <end position="196"/>
    </location>
</feature>
<feature type="transmembrane region" description="Helical" evidence="6">
    <location>
        <begin position="118"/>
        <end position="136"/>
    </location>
</feature>
<comment type="caution">
    <text evidence="8">The sequence shown here is derived from an EMBL/GenBank/DDBJ whole genome shotgun (WGS) entry which is preliminary data.</text>
</comment>
<evidence type="ECO:0000259" key="7">
    <source>
        <dbReference type="PROSITE" id="PS50850"/>
    </source>
</evidence>
<evidence type="ECO:0000256" key="6">
    <source>
        <dbReference type="SAM" id="Phobius"/>
    </source>
</evidence>
<dbReference type="InterPro" id="IPR010573">
    <property type="entry name" value="MFS_Str1/Tri12-like"/>
</dbReference>
<protein>
    <recommendedName>
        <fullName evidence="7">Major facilitator superfamily (MFS) profile domain-containing protein</fullName>
    </recommendedName>
</protein>
<dbReference type="SUPFAM" id="SSF103473">
    <property type="entry name" value="MFS general substrate transporter"/>
    <property type="match status" value="1"/>
</dbReference>
<feature type="transmembrane region" description="Helical" evidence="6">
    <location>
        <begin position="418"/>
        <end position="440"/>
    </location>
</feature>
<comment type="subcellular location">
    <subcellularLocation>
        <location evidence="1">Membrane</location>
        <topology evidence="1">Multi-pass membrane protein</topology>
    </subcellularLocation>
</comment>
<evidence type="ECO:0000256" key="4">
    <source>
        <dbReference type="ARBA" id="ARBA00022989"/>
    </source>
</evidence>
<evidence type="ECO:0000256" key="1">
    <source>
        <dbReference type="ARBA" id="ARBA00004141"/>
    </source>
</evidence>
<dbReference type="Proteomes" id="UP001642406">
    <property type="component" value="Unassembled WGS sequence"/>
</dbReference>
<dbReference type="Gene3D" id="1.20.1250.20">
    <property type="entry name" value="MFS general substrate transporter like domains"/>
    <property type="match status" value="1"/>
</dbReference>
<keyword evidence="9" id="KW-1185">Reference proteome</keyword>
<feature type="domain" description="Major facilitator superfamily (MFS) profile" evidence="7">
    <location>
        <begin position="51"/>
        <end position="571"/>
    </location>
</feature>
<reference evidence="8 9" key="1">
    <citation type="submission" date="2024-01" db="EMBL/GenBank/DDBJ databases">
        <authorList>
            <person name="Allen C."/>
            <person name="Tagirdzhanova G."/>
        </authorList>
    </citation>
    <scope>NUCLEOTIDE SEQUENCE [LARGE SCALE GENOMIC DNA]</scope>
</reference>
<dbReference type="InterPro" id="IPR020846">
    <property type="entry name" value="MFS_dom"/>
</dbReference>
<feature type="transmembrane region" description="Helical" evidence="6">
    <location>
        <begin position="393"/>
        <end position="412"/>
    </location>
</feature>
<feature type="transmembrane region" description="Helical" evidence="6">
    <location>
        <begin position="250"/>
        <end position="272"/>
    </location>
</feature>
<gene>
    <name evidence="8" type="ORF">SBRCBS47491_007990</name>
</gene>
<dbReference type="PROSITE" id="PS00216">
    <property type="entry name" value="SUGAR_TRANSPORT_1"/>
    <property type="match status" value="1"/>
</dbReference>
<feature type="transmembrane region" description="Helical" evidence="6">
    <location>
        <begin position="547"/>
        <end position="568"/>
    </location>
</feature>
<proteinExistence type="predicted"/>
<feature type="transmembrane region" description="Helical" evidence="6">
    <location>
        <begin position="51"/>
        <end position="75"/>
    </location>
</feature>
<feature type="transmembrane region" description="Helical" evidence="6">
    <location>
        <begin position="284"/>
        <end position="303"/>
    </location>
</feature>